<dbReference type="Pfam" id="PF00854">
    <property type="entry name" value="PTR2"/>
    <property type="match status" value="1"/>
</dbReference>
<dbReference type="SUPFAM" id="SSF103473">
    <property type="entry name" value="MFS general substrate transporter"/>
    <property type="match status" value="2"/>
</dbReference>
<evidence type="ECO:0000256" key="4">
    <source>
        <dbReference type="ARBA" id="ARBA00022692"/>
    </source>
</evidence>
<evidence type="ECO:0000256" key="2">
    <source>
        <dbReference type="ARBA" id="ARBA00005982"/>
    </source>
</evidence>
<evidence type="ECO:0000256" key="5">
    <source>
        <dbReference type="ARBA" id="ARBA00022989"/>
    </source>
</evidence>
<feature type="transmembrane region" description="Helical" evidence="7">
    <location>
        <begin position="220"/>
        <end position="241"/>
    </location>
</feature>
<feature type="transmembrane region" description="Helical" evidence="7">
    <location>
        <begin position="139"/>
        <end position="162"/>
    </location>
</feature>
<feature type="transmembrane region" description="Helical" evidence="7">
    <location>
        <begin position="89"/>
        <end position="109"/>
    </location>
</feature>
<comment type="similarity">
    <text evidence="2">Belongs to the major facilitator superfamily. Proton-dependent oligopeptide transporter (POT/PTR) (TC 2.A.17) family.</text>
</comment>
<keyword evidence="4 7" id="KW-0812">Transmembrane</keyword>
<reference evidence="8" key="1">
    <citation type="journal article" date="2021" name="Nat. Commun.">
        <title>Genomic analyses provide insights into spinach domestication and the genetic basis of agronomic traits.</title>
        <authorList>
            <person name="Cai X."/>
            <person name="Sun X."/>
            <person name="Xu C."/>
            <person name="Sun H."/>
            <person name="Wang X."/>
            <person name="Ge C."/>
            <person name="Zhang Z."/>
            <person name="Wang Q."/>
            <person name="Fei Z."/>
            <person name="Jiao C."/>
            <person name="Wang Q."/>
        </authorList>
    </citation>
    <scope>NUCLEOTIDE SEQUENCE [LARGE SCALE GENOMIC DNA]</scope>
    <source>
        <strain evidence="8">cv. Varoflay</strain>
    </source>
</reference>
<dbReference type="KEGG" id="soe:110786269"/>
<protein>
    <submittedName>
        <fullName evidence="9">Protein NRT1/ PTR FAMILY 5.5 isoform X1</fullName>
    </submittedName>
</protein>
<dbReference type="InterPro" id="IPR005829">
    <property type="entry name" value="Sugar_transporter_CS"/>
</dbReference>
<feature type="transmembrane region" description="Helical" evidence="7">
    <location>
        <begin position="449"/>
        <end position="471"/>
    </location>
</feature>
<organism evidence="8 9">
    <name type="scientific">Spinacia oleracea</name>
    <name type="common">Spinach</name>
    <dbReference type="NCBI Taxonomy" id="3562"/>
    <lineage>
        <taxon>Eukaryota</taxon>
        <taxon>Viridiplantae</taxon>
        <taxon>Streptophyta</taxon>
        <taxon>Embryophyta</taxon>
        <taxon>Tracheophyta</taxon>
        <taxon>Spermatophyta</taxon>
        <taxon>Magnoliopsida</taxon>
        <taxon>eudicotyledons</taxon>
        <taxon>Gunneridae</taxon>
        <taxon>Pentapetalae</taxon>
        <taxon>Caryophyllales</taxon>
        <taxon>Chenopodiaceae</taxon>
        <taxon>Chenopodioideae</taxon>
        <taxon>Anserineae</taxon>
        <taxon>Spinacia</taxon>
    </lineage>
</organism>
<feature type="transmembrane region" description="Helical" evidence="7">
    <location>
        <begin position="56"/>
        <end position="77"/>
    </location>
</feature>
<reference evidence="9" key="2">
    <citation type="submission" date="2025-08" db="UniProtKB">
        <authorList>
            <consortium name="RefSeq"/>
        </authorList>
    </citation>
    <scope>IDENTIFICATION</scope>
    <source>
        <tissue evidence="9">Leaf</tissue>
    </source>
</reference>
<feature type="transmembrane region" description="Helical" evidence="7">
    <location>
        <begin position="412"/>
        <end position="437"/>
    </location>
</feature>
<sequence length="557" mass="63203">MKLCKQQTSIECFRQSIRPSIKMLVTATVMAQVIMYGSYTMWLMMPYLTEVWDMSIVQAAAVINIFDGIVAILPLSFKIILDSLPNPIIADYWMLLWCGISSTIGLLLVTMSTPPVLSKAIGTCNEYESKCISHTQRSLFYVGLALLATGMATCLTSLRPYIFERAKMMNIKKPQHIWNIRQALVQNVPKETLLQQLVEAKSCVDPATLRNIAYSWPTEFWLYRCNGVFTVLLVVLVFWVMPWSFRLGIPVIILFLATLLFVSKPWYHVQGVLIISSSEPHGKTEKNSSTNTLKTKTIVKTLVCNFPIWSTFVICGLVSSVGNTYFIEQAGQMDAKLGQWEVPTAFFLLFYKLVNLFTTSLCQKSFNSKKSKWITIFAMGVSVLCCLIAALVENKRLEVVKSDNNNSVSLSMFLMVPQFFLLGVLDGAYNCCVFAFFQERSPKSVKKYLNSLMHFVLGLGILGNVVSVYVAGKVSSRGGRQSWFQHTLNKSRLDKYYWMLAVLSGINLGFYLLVALCYSKFIKKSESESQPESENEEDVEELEFKRLDWFDLLPLRQ</sequence>
<dbReference type="OrthoDB" id="1181826at2759"/>
<evidence type="ECO:0000256" key="3">
    <source>
        <dbReference type="ARBA" id="ARBA00022448"/>
    </source>
</evidence>
<gene>
    <name evidence="9" type="primary">LOC110786269</name>
</gene>
<evidence type="ECO:0000256" key="6">
    <source>
        <dbReference type="ARBA" id="ARBA00023136"/>
    </source>
</evidence>
<evidence type="ECO:0000313" key="8">
    <source>
        <dbReference type="Proteomes" id="UP000813463"/>
    </source>
</evidence>
<keyword evidence="8" id="KW-1185">Reference proteome</keyword>
<name>A0A9R0JU06_SPIOL</name>
<dbReference type="GO" id="GO:0055085">
    <property type="term" value="P:transmembrane transport"/>
    <property type="evidence" value="ECO:0000318"/>
    <property type="project" value="GO_Central"/>
</dbReference>
<dbReference type="RefSeq" id="XP_021846495.1">
    <property type="nucleotide sequence ID" value="XM_021990803.2"/>
</dbReference>
<feature type="transmembrane region" description="Helical" evidence="7">
    <location>
        <begin position="342"/>
        <end position="361"/>
    </location>
</feature>
<dbReference type="PROSITE" id="PS00217">
    <property type="entry name" value="SUGAR_TRANSPORT_2"/>
    <property type="match status" value="1"/>
</dbReference>
<keyword evidence="3" id="KW-0813">Transport</keyword>
<evidence type="ECO:0000313" key="9">
    <source>
        <dbReference type="RefSeq" id="XP_021846495.1"/>
    </source>
</evidence>
<dbReference type="PANTHER" id="PTHR11654">
    <property type="entry name" value="OLIGOPEPTIDE TRANSPORTER-RELATED"/>
    <property type="match status" value="1"/>
</dbReference>
<evidence type="ECO:0000256" key="1">
    <source>
        <dbReference type="ARBA" id="ARBA00004141"/>
    </source>
</evidence>
<dbReference type="AlphaFoldDB" id="A0A9R0JU06"/>
<evidence type="ECO:0000256" key="7">
    <source>
        <dbReference type="SAM" id="Phobius"/>
    </source>
</evidence>
<keyword evidence="6 7" id="KW-0472">Membrane</keyword>
<dbReference type="InterPro" id="IPR036259">
    <property type="entry name" value="MFS_trans_sf"/>
</dbReference>
<feature type="transmembrane region" description="Helical" evidence="7">
    <location>
        <begin position="247"/>
        <end position="267"/>
    </location>
</feature>
<accession>A0A9R0JU06</accession>
<proteinExistence type="inferred from homology"/>
<dbReference type="GO" id="GO:0016020">
    <property type="term" value="C:membrane"/>
    <property type="evidence" value="ECO:0000318"/>
    <property type="project" value="GO_Central"/>
</dbReference>
<dbReference type="GO" id="GO:0022857">
    <property type="term" value="F:transmembrane transporter activity"/>
    <property type="evidence" value="ECO:0000318"/>
    <property type="project" value="GO_Central"/>
</dbReference>
<feature type="transmembrane region" description="Helical" evidence="7">
    <location>
        <begin position="373"/>
        <end position="392"/>
    </location>
</feature>
<dbReference type="Gene3D" id="1.20.1250.20">
    <property type="entry name" value="MFS general substrate transporter like domains"/>
    <property type="match status" value="1"/>
</dbReference>
<dbReference type="InterPro" id="IPR000109">
    <property type="entry name" value="POT_fam"/>
</dbReference>
<feature type="transmembrane region" description="Helical" evidence="7">
    <location>
        <begin position="496"/>
        <end position="518"/>
    </location>
</feature>
<keyword evidence="5 7" id="KW-1133">Transmembrane helix</keyword>
<dbReference type="Proteomes" id="UP000813463">
    <property type="component" value="Chromosome 3"/>
</dbReference>
<dbReference type="GeneID" id="110786269"/>
<feature type="transmembrane region" description="Helical" evidence="7">
    <location>
        <begin position="21"/>
        <end position="44"/>
    </location>
</feature>
<comment type="subcellular location">
    <subcellularLocation>
        <location evidence="1">Membrane</location>
        <topology evidence="1">Multi-pass membrane protein</topology>
    </subcellularLocation>
</comment>
<feature type="transmembrane region" description="Helical" evidence="7">
    <location>
        <begin position="302"/>
        <end position="322"/>
    </location>
</feature>